<dbReference type="Proteomes" id="UP000031518">
    <property type="component" value="Unassembled WGS sequence"/>
</dbReference>
<dbReference type="SMART" id="SM00448">
    <property type="entry name" value="REC"/>
    <property type="match status" value="1"/>
</dbReference>
<dbReference type="SUPFAM" id="SSF52172">
    <property type="entry name" value="CheY-like"/>
    <property type="match status" value="1"/>
</dbReference>
<dbReference type="GO" id="GO:0000160">
    <property type="term" value="P:phosphorelay signal transduction system"/>
    <property type="evidence" value="ECO:0007669"/>
    <property type="project" value="UniProtKB-KW"/>
</dbReference>
<reference evidence="5 6" key="1">
    <citation type="submission" date="2013-12" db="EMBL/GenBank/DDBJ databases">
        <authorList>
            <person name="Stott M."/>
        </authorList>
    </citation>
    <scope>NUCLEOTIDE SEQUENCE [LARGE SCALE GENOMIC DNA]</scope>
    <source>
        <strain evidence="5 6">K22</strain>
    </source>
</reference>
<evidence type="ECO:0000256" key="1">
    <source>
        <dbReference type="ARBA" id="ARBA00022553"/>
    </source>
</evidence>
<dbReference type="PROSITE" id="PS50110">
    <property type="entry name" value="RESPONSE_REGULATORY"/>
    <property type="match status" value="1"/>
</dbReference>
<evidence type="ECO:0000256" key="2">
    <source>
        <dbReference type="ARBA" id="ARBA00023012"/>
    </source>
</evidence>
<evidence type="ECO:0000313" key="5">
    <source>
        <dbReference type="EMBL" id="CDM66616.1"/>
    </source>
</evidence>
<keyword evidence="6" id="KW-1185">Reference proteome</keyword>
<keyword evidence="2" id="KW-0902">Two-component regulatory system</keyword>
<keyword evidence="1 3" id="KW-0597">Phosphoprotein</keyword>
<reference evidence="5 6" key="2">
    <citation type="submission" date="2015-01" db="EMBL/GenBank/DDBJ databases">
        <title>Complete genome sequence of Pyrinomonas methylaliphatogenes type strain K22T.</title>
        <authorList>
            <person name="Lee K.C.Y."/>
            <person name="Power J.F."/>
            <person name="Dunfield P.F."/>
            <person name="Morgan X.C."/>
            <person name="Huttenhower C."/>
            <person name="Stott M.B."/>
        </authorList>
    </citation>
    <scope>NUCLEOTIDE SEQUENCE [LARGE SCALE GENOMIC DNA]</scope>
    <source>
        <strain evidence="5 6">K22</strain>
    </source>
</reference>
<dbReference type="PANTHER" id="PTHR45339:SF1">
    <property type="entry name" value="HYBRID SIGNAL TRANSDUCTION HISTIDINE KINASE J"/>
    <property type="match status" value="1"/>
</dbReference>
<dbReference type="OrthoDB" id="9790669at2"/>
<dbReference type="RefSeq" id="WP_041978996.1">
    <property type="nucleotide sequence ID" value="NZ_CBXV010000008.1"/>
</dbReference>
<feature type="domain" description="Response regulatory" evidence="4">
    <location>
        <begin position="11"/>
        <end position="127"/>
    </location>
</feature>
<dbReference type="InterPro" id="IPR001789">
    <property type="entry name" value="Sig_transdc_resp-reg_receiver"/>
</dbReference>
<dbReference type="AlphaFoldDB" id="A0A0B6WZX9"/>
<dbReference type="PANTHER" id="PTHR45339">
    <property type="entry name" value="HYBRID SIGNAL TRANSDUCTION HISTIDINE KINASE J"/>
    <property type="match status" value="1"/>
</dbReference>
<dbReference type="Gene3D" id="3.40.50.2300">
    <property type="match status" value="1"/>
</dbReference>
<dbReference type="InterPro" id="IPR011006">
    <property type="entry name" value="CheY-like_superfamily"/>
</dbReference>
<dbReference type="EMBL" id="CBXV010000008">
    <property type="protein sequence ID" value="CDM66616.1"/>
    <property type="molecule type" value="Genomic_DNA"/>
</dbReference>
<sequence length="130" mass="14839">MTRAAHNAPYTILVVEDFEDSRFMMRRLLEMCGYKVIEAINGREAIEKAQRESPDLILMDLSLPVIDGLEATRQMRQQPDLQRIPIIAVSAHDVRDFQAEALAAGCDYYIAKPVDFDQLESLLQRLLPPH</sequence>
<gene>
    <name evidence="5" type="ORF">PYK22_02648</name>
</gene>
<evidence type="ECO:0000259" key="4">
    <source>
        <dbReference type="PROSITE" id="PS50110"/>
    </source>
</evidence>
<accession>A0A0B6WZX9</accession>
<protein>
    <submittedName>
        <fullName evidence="5">Response regulator containing a CheY-like receiver domain and a GGDEF domain</fullName>
    </submittedName>
</protein>
<dbReference type="STRING" id="454194.PYK22_02648"/>
<organism evidence="5 6">
    <name type="scientific">Pyrinomonas methylaliphatogenes</name>
    <dbReference type="NCBI Taxonomy" id="454194"/>
    <lineage>
        <taxon>Bacteria</taxon>
        <taxon>Pseudomonadati</taxon>
        <taxon>Acidobacteriota</taxon>
        <taxon>Blastocatellia</taxon>
        <taxon>Blastocatellales</taxon>
        <taxon>Pyrinomonadaceae</taxon>
        <taxon>Pyrinomonas</taxon>
    </lineage>
</organism>
<name>A0A0B6WZX9_9BACT</name>
<evidence type="ECO:0000256" key="3">
    <source>
        <dbReference type="PROSITE-ProRule" id="PRU00169"/>
    </source>
</evidence>
<evidence type="ECO:0000313" key="6">
    <source>
        <dbReference type="Proteomes" id="UP000031518"/>
    </source>
</evidence>
<feature type="modified residue" description="4-aspartylphosphate" evidence="3">
    <location>
        <position position="60"/>
    </location>
</feature>
<proteinExistence type="predicted"/>
<dbReference type="Pfam" id="PF00072">
    <property type="entry name" value="Response_reg"/>
    <property type="match status" value="1"/>
</dbReference>